<accession>A0ABW6IZB9</accession>
<name>A0ABW6IZB9_STRWE</name>
<comment type="caution">
    <text evidence="1">The sequence shown here is derived from an EMBL/GenBank/DDBJ whole genome shotgun (WGS) entry which is preliminary data.</text>
</comment>
<reference evidence="1 2" key="1">
    <citation type="submission" date="2024-09" db="EMBL/GenBank/DDBJ databases">
        <title>The Natural Products Discovery Center: Release of the First 8490 Sequenced Strains for Exploring Actinobacteria Biosynthetic Diversity.</title>
        <authorList>
            <person name="Kalkreuter E."/>
            <person name="Kautsar S.A."/>
            <person name="Yang D."/>
            <person name="Bader C.D."/>
            <person name="Teijaro C.N."/>
            <person name="Fluegel L."/>
            <person name="Davis C.M."/>
            <person name="Simpson J.R."/>
            <person name="Lauterbach L."/>
            <person name="Steele A.D."/>
            <person name="Gui C."/>
            <person name="Meng S."/>
            <person name="Li G."/>
            <person name="Viehrig K."/>
            <person name="Ye F."/>
            <person name="Su P."/>
            <person name="Kiefer A.F."/>
            <person name="Nichols A."/>
            <person name="Cepeda A.J."/>
            <person name="Yan W."/>
            <person name="Fan B."/>
            <person name="Jiang Y."/>
            <person name="Adhikari A."/>
            <person name="Zheng C.-J."/>
            <person name="Schuster L."/>
            <person name="Cowan T.M."/>
            <person name="Smanski M.J."/>
            <person name="Chevrette M.G."/>
            <person name="De Carvalho L.P.S."/>
            <person name="Shen B."/>
        </authorList>
    </citation>
    <scope>NUCLEOTIDE SEQUENCE [LARGE SCALE GENOMIC DNA]</scope>
    <source>
        <strain evidence="1 2">NPDC056472</strain>
    </source>
</reference>
<evidence type="ECO:0000313" key="1">
    <source>
        <dbReference type="EMBL" id="MFE5983015.1"/>
    </source>
</evidence>
<proteinExistence type="predicted"/>
<evidence type="ECO:0000313" key="2">
    <source>
        <dbReference type="Proteomes" id="UP001600424"/>
    </source>
</evidence>
<dbReference type="Proteomes" id="UP001600424">
    <property type="component" value="Unassembled WGS sequence"/>
</dbReference>
<sequence>MVLPLVPLVVIIGSGVMGGGGVVAGAVGTLQVKRAEARMQHDRARFETRHTAHRAQVDRTNVALQTFGRSQERAQHEVVCRMRDFLERHSKQVRAHEHRILDGVDASNINQVAGMAKLDPDVAGWARGAVYTALVAGATPVVLRKSASQLAKASTGTPIVNLRGAAAERALRAFFGGGSRASGGGGEALGTTVLKVSAVGPSALVAGLTMKNRGSKARAEADSQRTRADDAIARLDLLDERFRGVRKRAHELDDILGRLISQATSALDLLESEPFDFDAHGKRLQTALVLVTSVVKVASAPVADEDGNLDMSTERLIFNYRDARKETPDA</sequence>
<gene>
    <name evidence="1" type="ORF">ACFQ63_25245</name>
</gene>
<dbReference type="EMBL" id="JBHTRV010000021">
    <property type="protein sequence ID" value="MFE5983015.1"/>
    <property type="molecule type" value="Genomic_DNA"/>
</dbReference>
<dbReference type="RefSeq" id="WP_386250188.1">
    <property type="nucleotide sequence ID" value="NZ_JBHTRV010000021.1"/>
</dbReference>
<protein>
    <submittedName>
        <fullName evidence="1">Uncharacterized protein</fullName>
    </submittedName>
</protein>
<organism evidence="1 2">
    <name type="scientific">Streptomyces wedmorensis</name>
    <dbReference type="NCBI Taxonomy" id="43759"/>
    <lineage>
        <taxon>Bacteria</taxon>
        <taxon>Bacillati</taxon>
        <taxon>Actinomycetota</taxon>
        <taxon>Actinomycetes</taxon>
        <taxon>Kitasatosporales</taxon>
        <taxon>Streptomycetaceae</taxon>
        <taxon>Streptomyces</taxon>
    </lineage>
</organism>
<keyword evidence="2" id="KW-1185">Reference proteome</keyword>